<name>A0AA39JA28_9AGAR</name>
<proteinExistence type="predicted"/>
<dbReference type="EMBL" id="JAUEPT010000041">
    <property type="protein sequence ID" value="KAK0438818.1"/>
    <property type="molecule type" value="Genomic_DNA"/>
</dbReference>
<feature type="compositionally biased region" description="Polar residues" evidence="1">
    <location>
        <begin position="11"/>
        <end position="21"/>
    </location>
</feature>
<gene>
    <name evidence="2" type="ORF">EV421DRAFT_942380</name>
</gene>
<comment type="caution">
    <text evidence="2">The sequence shown here is derived from an EMBL/GenBank/DDBJ whole genome shotgun (WGS) entry which is preliminary data.</text>
</comment>
<evidence type="ECO:0000256" key="1">
    <source>
        <dbReference type="SAM" id="MobiDB-lite"/>
    </source>
</evidence>
<evidence type="ECO:0000313" key="2">
    <source>
        <dbReference type="EMBL" id="KAK0438818.1"/>
    </source>
</evidence>
<keyword evidence="3" id="KW-1185">Reference proteome</keyword>
<protein>
    <submittedName>
        <fullName evidence="2">Uncharacterized protein</fullName>
    </submittedName>
</protein>
<reference evidence="2" key="1">
    <citation type="submission" date="2023-06" db="EMBL/GenBank/DDBJ databases">
        <authorList>
            <consortium name="Lawrence Berkeley National Laboratory"/>
            <person name="Ahrendt S."/>
            <person name="Sahu N."/>
            <person name="Indic B."/>
            <person name="Wong-Bajracharya J."/>
            <person name="Merenyi Z."/>
            <person name="Ke H.-M."/>
            <person name="Monk M."/>
            <person name="Kocsube S."/>
            <person name="Drula E."/>
            <person name="Lipzen A."/>
            <person name="Balint B."/>
            <person name="Henrissat B."/>
            <person name="Andreopoulos B."/>
            <person name="Martin F.M."/>
            <person name="Harder C.B."/>
            <person name="Rigling D."/>
            <person name="Ford K.L."/>
            <person name="Foster G.D."/>
            <person name="Pangilinan J."/>
            <person name="Papanicolaou A."/>
            <person name="Barry K."/>
            <person name="LaButti K."/>
            <person name="Viragh M."/>
            <person name="Koriabine M."/>
            <person name="Yan M."/>
            <person name="Riley R."/>
            <person name="Champramary S."/>
            <person name="Plett K.L."/>
            <person name="Tsai I.J."/>
            <person name="Slot J."/>
            <person name="Sipos G."/>
            <person name="Plett J."/>
            <person name="Nagy L.G."/>
            <person name="Grigoriev I.V."/>
        </authorList>
    </citation>
    <scope>NUCLEOTIDE SEQUENCE</scope>
    <source>
        <strain evidence="2">FPL87.14</strain>
    </source>
</reference>
<feature type="compositionally biased region" description="Basic and acidic residues" evidence="1">
    <location>
        <begin position="1"/>
        <end position="10"/>
    </location>
</feature>
<sequence length="245" mass="27697">MTKQLSETRVDSLPSNAHRSPSSAVRSFYCVPASAMNISSEERPQPQNYRVEFVLRQCTAFWQARCRGRLRIWGVESDSDNLGTLLGCEAACKRVSCQILASRVFPLIPSMQFSSLSLALSSTLLRGTRIAPRQRTYCVLGRTAPLIHSDPGSGFEYEPQNPLSSSLWRQCLPQEDDPSTSKERSAVLRTYDIYSQQGGSNFASVYYVPTTNMHGKADLTRYELSRRRRGLDSPRLRCRQAQRYN</sequence>
<dbReference type="Proteomes" id="UP001175226">
    <property type="component" value="Unassembled WGS sequence"/>
</dbReference>
<evidence type="ECO:0000313" key="3">
    <source>
        <dbReference type="Proteomes" id="UP001175226"/>
    </source>
</evidence>
<dbReference type="AlphaFoldDB" id="A0AA39JA28"/>
<organism evidence="2 3">
    <name type="scientific">Armillaria borealis</name>
    <dbReference type="NCBI Taxonomy" id="47425"/>
    <lineage>
        <taxon>Eukaryota</taxon>
        <taxon>Fungi</taxon>
        <taxon>Dikarya</taxon>
        <taxon>Basidiomycota</taxon>
        <taxon>Agaricomycotina</taxon>
        <taxon>Agaricomycetes</taxon>
        <taxon>Agaricomycetidae</taxon>
        <taxon>Agaricales</taxon>
        <taxon>Marasmiineae</taxon>
        <taxon>Physalacriaceae</taxon>
        <taxon>Armillaria</taxon>
    </lineage>
</organism>
<feature type="region of interest" description="Disordered" evidence="1">
    <location>
        <begin position="1"/>
        <end position="21"/>
    </location>
</feature>
<accession>A0AA39JA28</accession>